<protein>
    <submittedName>
        <fullName evidence="2">DUF2155 domain-containing protein</fullName>
    </submittedName>
</protein>
<feature type="chain" id="PRO_5027000286" evidence="1">
    <location>
        <begin position="19"/>
        <end position="154"/>
    </location>
</feature>
<reference evidence="2 3" key="1">
    <citation type="submission" date="2019-12" db="EMBL/GenBank/DDBJ databases">
        <title>Complete genome sequence of Algicella marina strain 9Alg 56(T) isolated from the red alga Tichocarpus crinitus.</title>
        <authorList>
            <person name="Kim S.-G."/>
            <person name="Nedashkovskaya O.I."/>
        </authorList>
    </citation>
    <scope>NUCLEOTIDE SEQUENCE [LARGE SCALE GENOMIC DNA]</scope>
    <source>
        <strain evidence="2 3">9Alg 56</strain>
    </source>
</reference>
<organism evidence="2 3">
    <name type="scientific">Algicella marina</name>
    <dbReference type="NCBI Taxonomy" id="2683284"/>
    <lineage>
        <taxon>Bacteria</taxon>
        <taxon>Pseudomonadati</taxon>
        <taxon>Pseudomonadota</taxon>
        <taxon>Alphaproteobacteria</taxon>
        <taxon>Rhodobacterales</taxon>
        <taxon>Paracoccaceae</taxon>
        <taxon>Algicella</taxon>
    </lineage>
</organism>
<dbReference type="Proteomes" id="UP000464495">
    <property type="component" value="Chromosome"/>
</dbReference>
<evidence type="ECO:0000313" key="3">
    <source>
        <dbReference type="Proteomes" id="UP000464495"/>
    </source>
</evidence>
<dbReference type="EMBL" id="CP046620">
    <property type="protein sequence ID" value="QHQ34686.1"/>
    <property type="molecule type" value="Genomic_DNA"/>
</dbReference>
<dbReference type="AlphaFoldDB" id="A0A6P1SZP5"/>
<keyword evidence="1" id="KW-0732">Signal</keyword>
<dbReference type="KEGG" id="amaq:GO499_05515"/>
<gene>
    <name evidence="2" type="ORF">GO499_05515</name>
</gene>
<evidence type="ECO:0000313" key="2">
    <source>
        <dbReference type="EMBL" id="QHQ34686.1"/>
    </source>
</evidence>
<keyword evidence="3" id="KW-1185">Reference proteome</keyword>
<sequence>MRGIFALILCALAVAASAQEDGLSTGFNTDGTPNGDDGVIAEEGIISPPDDFQELRLVDAPRARLRGLDTLNNTVDDFMISVGETLIFKRLEVTLEACRYPEGNIGDLAYAYLRIRDRREEDARFDGWMLSESPALSALDHPRYDIWVLSCSTA</sequence>
<feature type="signal peptide" evidence="1">
    <location>
        <begin position="1"/>
        <end position="18"/>
    </location>
</feature>
<name>A0A6P1SZP5_9RHOB</name>
<dbReference type="Pfam" id="PF09923">
    <property type="entry name" value="DUF2155"/>
    <property type="match status" value="1"/>
</dbReference>
<evidence type="ECO:0000256" key="1">
    <source>
        <dbReference type="SAM" id="SignalP"/>
    </source>
</evidence>
<dbReference type="RefSeq" id="WP_161861255.1">
    <property type="nucleotide sequence ID" value="NZ_CP046620.1"/>
</dbReference>
<proteinExistence type="predicted"/>
<accession>A0A6P1SZP5</accession>
<dbReference type="InterPro" id="IPR019225">
    <property type="entry name" value="DUF2155"/>
</dbReference>